<accession>A0A0B7N266</accession>
<sequence length="195" mass="22323">MRRLSNIDAWPIPQNAKQVRSLMGVISHLRDFCPMLSKVAEPIDKLRNDHDVKNNWTQLQTDRLNAIKQILLSNQILHAPSLQDKMFLQCDASLYGIAACLYQKDHLGRIKHIAFVSKSLNSAERNWSTNRRECAAVVFGFIKFRSLLWGYPAGIEVLTDHLALTYMFTSTTLNSTLQSYLEILGDFQFTISHVK</sequence>
<dbReference type="FunFam" id="3.30.70.270:FF:000020">
    <property type="entry name" value="Transposon Tf2-6 polyprotein-like Protein"/>
    <property type="match status" value="1"/>
</dbReference>
<keyword evidence="5" id="KW-0378">Hydrolase</keyword>
<organism evidence="8 9">
    <name type="scientific">Parasitella parasitica</name>
    <dbReference type="NCBI Taxonomy" id="35722"/>
    <lineage>
        <taxon>Eukaryota</taxon>
        <taxon>Fungi</taxon>
        <taxon>Fungi incertae sedis</taxon>
        <taxon>Mucoromycota</taxon>
        <taxon>Mucoromycotina</taxon>
        <taxon>Mucoromycetes</taxon>
        <taxon>Mucorales</taxon>
        <taxon>Mucorineae</taxon>
        <taxon>Mucoraceae</taxon>
        <taxon>Parasitella</taxon>
    </lineage>
</organism>
<dbReference type="InterPro" id="IPR041373">
    <property type="entry name" value="RT_RNaseH"/>
</dbReference>
<dbReference type="EMBL" id="LN722103">
    <property type="protein sequence ID" value="CEP09620.1"/>
    <property type="molecule type" value="Genomic_DNA"/>
</dbReference>
<protein>
    <recommendedName>
        <fullName evidence="7">Reverse transcriptase RNase H-like domain-containing protein</fullName>
    </recommendedName>
</protein>
<reference evidence="8 9" key="1">
    <citation type="submission" date="2014-09" db="EMBL/GenBank/DDBJ databases">
        <authorList>
            <person name="Ellenberger Sabrina"/>
        </authorList>
    </citation>
    <scope>NUCLEOTIDE SEQUENCE [LARGE SCALE GENOMIC DNA]</scope>
    <source>
        <strain evidence="8 9">CBS 412.66</strain>
    </source>
</reference>
<evidence type="ECO:0000256" key="4">
    <source>
        <dbReference type="ARBA" id="ARBA00022759"/>
    </source>
</evidence>
<dbReference type="PANTHER" id="PTHR37984:SF5">
    <property type="entry name" value="PROTEIN NYNRIN-LIKE"/>
    <property type="match status" value="1"/>
</dbReference>
<evidence type="ECO:0000259" key="7">
    <source>
        <dbReference type="Pfam" id="PF17917"/>
    </source>
</evidence>
<dbReference type="STRING" id="35722.A0A0B7N266"/>
<dbReference type="Gene3D" id="3.30.70.270">
    <property type="match status" value="1"/>
</dbReference>
<evidence type="ECO:0000256" key="5">
    <source>
        <dbReference type="ARBA" id="ARBA00022801"/>
    </source>
</evidence>
<dbReference type="InterPro" id="IPR043502">
    <property type="entry name" value="DNA/RNA_pol_sf"/>
</dbReference>
<dbReference type="OrthoDB" id="2248871at2759"/>
<gene>
    <name evidence="8" type="primary">PARPA_03165.1 scaffold 7092</name>
</gene>
<proteinExistence type="predicted"/>
<keyword evidence="6" id="KW-0695">RNA-directed DNA polymerase</keyword>
<keyword evidence="1" id="KW-0808">Transferase</keyword>
<keyword evidence="4" id="KW-0255">Endonuclease</keyword>
<evidence type="ECO:0000256" key="1">
    <source>
        <dbReference type="ARBA" id="ARBA00022679"/>
    </source>
</evidence>
<keyword evidence="9" id="KW-1185">Reference proteome</keyword>
<dbReference type="PANTHER" id="PTHR37984">
    <property type="entry name" value="PROTEIN CBG26694"/>
    <property type="match status" value="1"/>
</dbReference>
<evidence type="ECO:0000256" key="2">
    <source>
        <dbReference type="ARBA" id="ARBA00022695"/>
    </source>
</evidence>
<dbReference type="GO" id="GO:0016787">
    <property type="term" value="F:hydrolase activity"/>
    <property type="evidence" value="ECO:0007669"/>
    <property type="project" value="UniProtKB-KW"/>
</dbReference>
<name>A0A0B7N266_9FUNG</name>
<dbReference type="Pfam" id="PF17917">
    <property type="entry name" value="RT_RNaseH"/>
    <property type="match status" value="1"/>
</dbReference>
<feature type="domain" description="Reverse transcriptase RNase H-like" evidence="7">
    <location>
        <begin position="83"/>
        <end position="187"/>
    </location>
</feature>
<dbReference type="SUPFAM" id="SSF56672">
    <property type="entry name" value="DNA/RNA polymerases"/>
    <property type="match status" value="1"/>
</dbReference>
<dbReference type="AlphaFoldDB" id="A0A0B7N266"/>
<feature type="non-terminal residue" evidence="8">
    <location>
        <position position="195"/>
    </location>
</feature>
<dbReference type="InterPro" id="IPR043128">
    <property type="entry name" value="Rev_trsase/Diguanyl_cyclase"/>
</dbReference>
<keyword evidence="3" id="KW-0540">Nuclease</keyword>
<evidence type="ECO:0000313" key="8">
    <source>
        <dbReference type="EMBL" id="CEP09620.1"/>
    </source>
</evidence>
<evidence type="ECO:0000256" key="3">
    <source>
        <dbReference type="ARBA" id="ARBA00022722"/>
    </source>
</evidence>
<evidence type="ECO:0000313" key="9">
    <source>
        <dbReference type="Proteomes" id="UP000054107"/>
    </source>
</evidence>
<dbReference type="Proteomes" id="UP000054107">
    <property type="component" value="Unassembled WGS sequence"/>
</dbReference>
<dbReference type="Gene3D" id="3.10.20.370">
    <property type="match status" value="1"/>
</dbReference>
<dbReference type="InterPro" id="IPR050951">
    <property type="entry name" value="Retrovirus_Pol_polyprotein"/>
</dbReference>
<evidence type="ECO:0000256" key="6">
    <source>
        <dbReference type="ARBA" id="ARBA00022918"/>
    </source>
</evidence>
<dbReference type="CDD" id="cd09274">
    <property type="entry name" value="RNase_HI_RT_Ty3"/>
    <property type="match status" value="1"/>
</dbReference>
<dbReference type="FunFam" id="3.10.20.370:FF:000001">
    <property type="entry name" value="Retrovirus-related Pol polyprotein from transposon 17.6-like protein"/>
    <property type="match status" value="1"/>
</dbReference>
<dbReference type="GO" id="GO:0003964">
    <property type="term" value="F:RNA-directed DNA polymerase activity"/>
    <property type="evidence" value="ECO:0007669"/>
    <property type="project" value="UniProtKB-KW"/>
</dbReference>
<dbReference type="GO" id="GO:0004519">
    <property type="term" value="F:endonuclease activity"/>
    <property type="evidence" value="ECO:0007669"/>
    <property type="project" value="UniProtKB-KW"/>
</dbReference>
<keyword evidence="2" id="KW-0548">Nucleotidyltransferase</keyword>